<dbReference type="Proteomes" id="UP000250572">
    <property type="component" value="Unassembled WGS sequence"/>
</dbReference>
<organism evidence="2 3">
    <name type="scientific">Gambusia affinis</name>
    <name type="common">Western mosquitofish</name>
    <name type="synonym">Heterandria affinis</name>
    <dbReference type="NCBI Taxonomy" id="33528"/>
    <lineage>
        <taxon>Eukaryota</taxon>
        <taxon>Metazoa</taxon>
        <taxon>Chordata</taxon>
        <taxon>Craniata</taxon>
        <taxon>Vertebrata</taxon>
        <taxon>Euteleostomi</taxon>
        <taxon>Actinopterygii</taxon>
        <taxon>Neopterygii</taxon>
        <taxon>Teleostei</taxon>
        <taxon>Neoteleostei</taxon>
        <taxon>Acanthomorphata</taxon>
        <taxon>Ovalentaria</taxon>
        <taxon>Atherinomorphae</taxon>
        <taxon>Cyprinodontiformes</taxon>
        <taxon>Poeciliidae</taxon>
        <taxon>Poeciliinae</taxon>
        <taxon>Gambusia</taxon>
    </lineage>
</organism>
<reference evidence="2 3" key="1">
    <citation type="journal article" date="2018" name="G3 (Bethesda)">
        <title>A High-Quality Reference Genome for the Invasive Mosquitofish Gambusia affinis Using a Chicago Library.</title>
        <authorList>
            <person name="Hoffberg S.L."/>
            <person name="Troendle N.J."/>
            <person name="Glenn T.C."/>
            <person name="Mahmud O."/>
            <person name="Louha S."/>
            <person name="Chalopin D."/>
            <person name="Bennetzen J.L."/>
            <person name="Mauricio R."/>
        </authorList>
    </citation>
    <scope>NUCLEOTIDE SEQUENCE [LARGE SCALE GENOMIC DNA]</scope>
    <source>
        <strain evidence="2">NE01/NJP1002.9</strain>
        <tissue evidence="2">Muscle</tissue>
    </source>
</reference>
<name>A0A315VSZ8_GAMAF</name>
<feature type="coiled-coil region" evidence="1">
    <location>
        <begin position="42"/>
        <end position="76"/>
    </location>
</feature>
<evidence type="ECO:0000313" key="2">
    <source>
        <dbReference type="EMBL" id="PWA26294.1"/>
    </source>
</evidence>
<dbReference type="AlphaFoldDB" id="A0A315VSZ8"/>
<proteinExistence type="predicted"/>
<gene>
    <name evidence="2" type="ORF">CCH79_00020331</name>
</gene>
<sequence>MLLQVLLQQLAQPCAPLQVVTQTVQVESVDSQKALVELQVKNGSLQEQLSLQRKLLQELEAQLHDSQRTCTQLRTQLHLCGFLSTAVSNAKGRLDPGLSKVGPAPCVVINNPLSISQQFHIWPPNLMTAEKQNPGIKRERCVFPQIHVYEGEMQRAQGQLEADMQSLEEEKNRLIEEAFIRAESEMKAVHENLAADNPICCWDYQISFIPTSCSGISCCGSVQLDLKVLSGWLDGSMLGWVGTLINKRWMDRRRSGHGAERKTRYGAVRFAGVLEQMVPVSGSGAPVQRSSALLGPAVMFGTRQSWDIAHAPCLQELWKKDLSLDGESEGGA</sequence>
<keyword evidence="3" id="KW-1185">Reference proteome</keyword>
<feature type="coiled-coil region" evidence="1">
    <location>
        <begin position="150"/>
        <end position="177"/>
    </location>
</feature>
<dbReference type="EMBL" id="NHOQ01001192">
    <property type="protein sequence ID" value="PWA26294.1"/>
    <property type="molecule type" value="Genomic_DNA"/>
</dbReference>
<accession>A0A315VSZ8</accession>
<evidence type="ECO:0000313" key="3">
    <source>
        <dbReference type="Proteomes" id="UP000250572"/>
    </source>
</evidence>
<protein>
    <submittedName>
        <fullName evidence="2">Uncharacterized protein</fullName>
    </submittedName>
</protein>
<evidence type="ECO:0000256" key="1">
    <source>
        <dbReference type="SAM" id="Coils"/>
    </source>
</evidence>
<comment type="caution">
    <text evidence="2">The sequence shown here is derived from an EMBL/GenBank/DDBJ whole genome shotgun (WGS) entry which is preliminary data.</text>
</comment>
<keyword evidence="1" id="KW-0175">Coiled coil</keyword>